<feature type="transmembrane region" description="Helical" evidence="2">
    <location>
        <begin position="297"/>
        <end position="319"/>
    </location>
</feature>
<accession>A0A8J3AKJ9</accession>
<evidence type="ECO:0000256" key="2">
    <source>
        <dbReference type="SAM" id="Phobius"/>
    </source>
</evidence>
<dbReference type="InterPro" id="IPR002656">
    <property type="entry name" value="Acyl_transf_3_dom"/>
</dbReference>
<keyword evidence="2" id="KW-1133">Transmembrane helix</keyword>
<reference evidence="4" key="2">
    <citation type="submission" date="2020-09" db="EMBL/GenBank/DDBJ databases">
        <authorList>
            <person name="Sun Q."/>
            <person name="Sedlacek I."/>
        </authorList>
    </citation>
    <scope>NUCLEOTIDE SEQUENCE</scope>
    <source>
        <strain evidence="4">CCM 8606</strain>
    </source>
</reference>
<dbReference type="Proteomes" id="UP000619536">
    <property type="component" value="Unassembled WGS sequence"/>
</dbReference>
<name>A0A8J3AKJ9_9BIFI</name>
<dbReference type="Pfam" id="PF01757">
    <property type="entry name" value="Acyl_transf_3"/>
    <property type="match status" value="1"/>
</dbReference>
<evidence type="ECO:0000313" key="5">
    <source>
        <dbReference type="Proteomes" id="UP000619536"/>
    </source>
</evidence>
<feature type="transmembrane region" description="Helical" evidence="2">
    <location>
        <begin position="366"/>
        <end position="387"/>
    </location>
</feature>
<dbReference type="GO" id="GO:0016747">
    <property type="term" value="F:acyltransferase activity, transferring groups other than amino-acyl groups"/>
    <property type="evidence" value="ECO:0007669"/>
    <property type="project" value="InterPro"/>
</dbReference>
<comment type="caution">
    <text evidence="4">The sequence shown here is derived from an EMBL/GenBank/DDBJ whole genome shotgun (WGS) entry which is preliminary data.</text>
</comment>
<sequence length="431" mass="48024">MANNLTNICSNSSDTASSMRYGTRASQKPVRNSRVEALRILAMFLIVAHHAVYFSAVDPLTGLAISNSTSNYLLKQPLSISKVLLETFFYSGGKIGVVVFFMISAWYLREESSIKQCFKRVWILEREVLWYSLGLLLLSIGAAASKIAIPGLPVVAENEINLKLIVGSVFPTLTGFHGLWWYVTAYAMFLLLFPFIVRGLRALSKRQHAILAMLCLVMWSGFAGFIPIMKLGMLGGTFLSFIYLYMLMSFYKWHMKPIRVRTAWLTIAGSYTVLLLAAAAGGAIYEQTGKLAQAQVFLAAAETRIIPILIGFSAVIVATQRTANIPWINRLASTMFAVYLITQYPPVLTALWTYTGIGLVESRTWAIGYIALCVVLIMAVCVCMDLLRQLVFACVIDRRGGSGGWFEKLWERINKRVVEVKSITKLSNELK</sequence>
<feature type="domain" description="Acyltransferase 3" evidence="3">
    <location>
        <begin position="34"/>
        <end position="380"/>
    </location>
</feature>
<dbReference type="EMBL" id="BMDH01000002">
    <property type="protein sequence ID" value="GGI14505.1"/>
    <property type="molecule type" value="Genomic_DNA"/>
</dbReference>
<feature type="transmembrane region" description="Helical" evidence="2">
    <location>
        <begin position="209"/>
        <end position="228"/>
    </location>
</feature>
<keyword evidence="5" id="KW-1185">Reference proteome</keyword>
<reference evidence="4" key="1">
    <citation type="journal article" date="2014" name="Int. J. Syst. Evol. Microbiol.">
        <title>Complete genome sequence of Corynebacterium casei LMG S-19264T (=DSM 44701T), isolated from a smear-ripened cheese.</title>
        <authorList>
            <consortium name="US DOE Joint Genome Institute (JGI-PGF)"/>
            <person name="Walter F."/>
            <person name="Albersmeier A."/>
            <person name="Kalinowski J."/>
            <person name="Ruckert C."/>
        </authorList>
    </citation>
    <scope>NUCLEOTIDE SEQUENCE</scope>
    <source>
        <strain evidence="4">CCM 8606</strain>
    </source>
</reference>
<feature type="transmembrane region" description="Helical" evidence="2">
    <location>
        <begin position="331"/>
        <end position="354"/>
    </location>
</feature>
<dbReference type="RefSeq" id="WP_188355266.1">
    <property type="nucleotide sequence ID" value="NZ_BMDH01000002.1"/>
</dbReference>
<feature type="region of interest" description="Disordered" evidence="1">
    <location>
        <begin position="1"/>
        <end position="24"/>
    </location>
</feature>
<feature type="transmembrane region" description="Helical" evidence="2">
    <location>
        <begin position="263"/>
        <end position="285"/>
    </location>
</feature>
<feature type="transmembrane region" description="Helical" evidence="2">
    <location>
        <begin position="88"/>
        <end position="108"/>
    </location>
</feature>
<keyword evidence="2" id="KW-0812">Transmembrane</keyword>
<feature type="transmembrane region" description="Helical" evidence="2">
    <location>
        <begin position="128"/>
        <end position="149"/>
    </location>
</feature>
<proteinExistence type="predicted"/>
<feature type="transmembrane region" description="Helical" evidence="2">
    <location>
        <begin position="37"/>
        <end position="56"/>
    </location>
</feature>
<evidence type="ECO:0000313" key="4">
    <source>
        <dbReference type="EMBL" id="GGI14505.1"/>
    </source>
</evidence>
<keyword evidence="2" id="KW-0472">Membrane</keyword>
<protein>
    <recommendedName>
        <fullName evidence="3">Acyltransferase 3 domain-containing protein</fullName>
    </recommendedName>
</protein>
<evidence type="ECO:0000259" key="3">
    <source>
        <dbReference type="Pfam" id="PF01757"/>
    </source>
</evidence>
<dbReference type="AlphaFoldDB" id="A0A8J3AKJ9"/>
<organism evidence="4 5">
    <name type="scientific">Galliscardovia ingluviei</name>
    <dbReference type="NCBI Taxonomy" id="1769422"/>
    <lineage>
        <taxon>Bacteria</taxon>
        <taxon>Bacillati</taxon>
        <taxon>Actinomycetota</taxon>
        <taxon>Actinomycetes</taxon>
        <taxon>Bifidobacteriales</taxon>
        <taxon>Bifidobacteriaceae</taxon>
        <taxon>Galliscardovia</taxon>
    </lineage>
</organism>
<evidence type="ECO:0000256" key="1">
    <source>
        <dbReference type="SAM" id="MobiDB-lite"/>
    </source>
</evidence>
<gene>
    <name evidence="4" type="ORF">GCM10007377_11270</name>
</gene>
<feature type="transmembrane region" description="Helical" evidence="2">
    <location>
        <begin position="179"/>
        <end position="197"/>
    </location>
</feature>
<feature type="transmembrane region" description="Helical" evidence="2">
    <location>
        <begin position="234"/>
        <end position="251"/>
    </location>
</feature>